<comment type="similarity">
    <text evidence="1">Belongs to the MCM10 family.</text>
</comment>
<dbReference type="OrthoDB" id="202825at2759"/>
<organism evidence="4 5">
    <name type="scientific">Cutaneotrichosporon oleaginosum</name>
    <dbReference type="NCBI Taxonomy" id="879819"/>
    <lineage>
        <taxon>Eukaryota</taxon>
        <taxon>Fungi</taxon>
        <taxon>Dikarya</taxon>
        <taxon>Basidiomycota</taxon>
        <taxon>Agaricomycotina</taxon>
        <taxon>Tremellomycetes</taxon>
        <taxon>Trichosporonales</taxon>
        <taxon>Trichosporonaceae</taxon>
        <taxon>Cutaneotrichosporon</taxon>
    </lineage>
</organism>
<dbReference type="Gene3D" id="2.40.50.140">
    <property type="entry name" value="Nucleic acid-binding proteins"/>
    <property type="match status" value="2"/>
</dbReference>
<feature type="region of interest" description="Disordered" evidence="2">
    <location>
        <begin position="204"/>
        <end position="244"/>
    </location>
</feature>
<dbReference type="InterPro" id="IPR040184">
    <property type="entry name" value="Mcm10"/>
</dbReference>
<feature type="compositionally biased region" description="Basic and acidic residues" evidence="2">
    <location>
        <begin position="100"/>
        <end position="113"/>
    </location>
</feature>
<dbReference type="PANTHER" id="PTHR13454:SF11">
    <property type="entry name" value="PROTEIN MCM10 HOMOLOG"/>
    <property type="match status" value="1"/>
</dbReference>
<feature type="compositionally biased region" description="Acidic residues" evidence="2">
    <location>
        <begin position="214"/>
        <end position="224"/>
    </location>
</feature>
<dbReference type="GO" id="GO:0003688">
    <property type="term" value="F:DNA replication origin binding"/>
    <property type="evidence" value="ECO:0007669"/>
    <property type="project" value="TreeGrafter"/>
</dbReference>
<keyword evidence="5" id="KW-1185">Reference proteome</keyword>
<gene>
    <name evidence="4" type="ORF">CC85DRAFT_10243</name>
</gene>
<evidence type="ECO:0000256" key="2">
    <source>
        <dbReference type="SAM" id="MobiDB-lite"/>
    </source>
</evidence>
<dbReference type="EMBL" id="KQ087186">
    <property type="protein sequence ID" value="KLT44612.1"/>
    <property type="molecule type" value="Genomic_DNA"/>
</dbReference>
<evidence type="ECO:0000313" key="5">
    <source>
        <dbReference type="Proteomes" id="UP000053611"/>
    </source>
</evidence>
<dbReference type="GO" id="GO:0043596">
    <property type="term" value="C:nuclear replication fork"/>
    <property type="evidence" value="ECO:0007669"/>
    <property type="project" value="TreeGrafter"/>
</dbReference>
<sequence length="573" mass="62056">MSHLDLDDLDVQIAQLEALKKARLAKAEAEARERDREAAKVLIQSTPTKAKPSAIDYELPEAPSQPKFSSARAGPSRPQNVSLPSLPSSQSNFAAALARRRTDDGEERIEHHTAPTGLRIGPGEFGLDPDGGAEWRALEPNSGIRLSKRAMPHAEVQDLLRRRYYLDPLRVYSLARLNRDGATYNVPVNKEWATIAVVAERSDVRASGGKAGDAGDDVDFEEQEEIRRPSKTASKGKGKAKAKAQVYEKRAPRKYISITLVSLPSRSRSGKAEGDARFQLLLFEADVTHRKGGEPSYRGGSGGAYEKWSNLAVGSVIAIVNPRILRPLKSGATPHPLSLPLALNPTSATSITYIGHAQDVGRCAARKRDGTQCSTWVDTRQDDLCEHHQVEELKRGRAGRGELASATSALEGMYRSDNRAGVRATPRGEDSGATYVLGAGKVVRTGQRGPAPVQAPSAKRRREEQAAARASLARILERTDDNSPGAKYLRAAEAERGRAKAGAGEVGEAAPARRQVFSPAAITAIGFDPSRQPEQSARRAALIASLRKPVDRTALNKRHKTCRDPSPDMIDLD</sequence>
<dbReference type="InterPro" id="IPR012340">
    <property type="entry name" value="NA-bd_OB-fold"/>
</dbReference>
<dbReference type="GeneID" id="28979874"/>
<evidence type="ECO:0000259" key="3">
    <source>
        <dbReference type="Pfam" id="PF09329"/>
    </source>
</evidence>
<dbReference type="Pfam" id="PF09329">
    <property type="entry name" value="zf-primase"/>
    <property type="match status" value="1"/>
</dbReference>
<dbReference type="PANTHER" id="PTHR13454">
    <property type="entry name" value="PROTEIN MCM10 HOMOLOG"/>
    <property type="match status" value="1"/>
</dbReference>
<dbReference type="Proteomes" id="UP000053611">
    <property type="component" value="Unassembled WGS sequence"/>
</dbReference>
<feature type="domain" description="Zinc finger Mcm10/DnaG-type" evidence="3">
    <location>
        <begin position="355"/>
        <end position="400"/>
    </location>
</feature>
<dbReference type="InterPro" id="IPR015408">
    <property type="entry name" value="Znf_Mcm10/DnaG"/>
</dbReference>
<dbReference type="STRING" id="879819.A0A0J0XU88"/>
<evidence type="ECO:0000313" key="4">
    <source>
        <dbReference type="EMBL" id="KLT44612.1"/>
    </source>
</evidence>
<name>A0A0J0XU88_9TREE</name>
<dbReference type="RefSeq" id="XP_018281103.1">
    <property type="nucleotide sequence ID" value="XM_018419271.1"/>
</dbReference>
<accession>A0A0J0XU88</accession>
<dbReference type="AlphaFoldDB" id="A0A0J0XU88"/>
<dbReference type="GO" id="GO:0006270">
    <property type="term" value="P:DNA replication initiation"/>
    <property type="evidence" value="ECO:0007669"/>
    <property type="project" value="InterPro"/>
</dbReference>
<protein>
    <recommendedName>
        <fullName evidence="3">Zinc finger Mcm10/DnaG-type domain-containing protein</fullName>
    </recommendedName>
</protein>
<proteinExistence type="inferred from homology"/>
<feature type="region of interest" description="Disordered" evidence="2">
    <location>
        <begin position="554"/>
        <end position="573"/>
    </location>
</feature>
<reference evidence="4 5" key="1">
    <citation type="submission" date="2015-03" db="EMBL/GenBank/DDBJ databases">
        <title>Genomics and transcriptomics of the oil-accumulating basidiomycete yeast T. oleaginosus allow insights into substrate utilization and the diverse evolutionary trajectories of mating systems in fungi.</title>
        <authorList>
            <consortium name="DOE Joint Genome Institute"/>
            <person name="Kourist R."/>
            <person name="Kracht O."/>
            <person name="Bracharz F."/>
            <person name="Lipzen A."/>
            <person name="Nolan M."/>
            <person name="Ohm R."/>
            <person name="Grigoriev I."/>
            <person name="Sun S."/>
            <person name="Heitman J."/>
            <person name="Bruck T."/>
            <person name="Nowrousian M."/>
        </authorList>
    </citation>
    <scope>NUCLEOTIDE SEQUENCE [LARGE SCALE GENOMIC DNA]</scope>
    <source>
        <strain evidence="4 5">IBC0246</strain>
    </source>
</reference>
<feature type="region of interest" description="Disordered" evidence="2">
    <location>
        <begin position="31"/>
        <end position="123"/>
    </location>
</feature>
<dbReference type="GO" id="GO:0003697">
    <property type="term" value="F:single-stranded DNA binding"/>
    <property type="evidence" value="ECO:0007669"/>
    <property type="project" value="InterPro"/>
</dbReference>
<feature type="compositionally biased region" description="Polar residues" evidence="2">
    <location>
        <begin position="77"/>
        <end position="93"/>
    </location>
</feature>
<evidence type="ECO:0000256" key="1">
    <source>
        <dbReference type="ARBA" id="ARBA00009679"/>
    </source>
</evidence>